<dbReference type="EMBL" id="JAOVZQ010000002">
    <property type="protein sequence ID" value="MCY0097077.1"/>
    <property type="molecule type" value="Genomic_DNA"/>
</dbReference>
<keyword evidence="2" id="KW-0812">Transmembrane</keyword>
<comment type="caution">
    <text evidence="3">The sequence shown here is derived from an EMBL/GenBank/DDBJ whole genome shotgun (WGS) entry which is preliminary data.</text>
</comment>
<gene>
    <name evidence="3" type="ORF">OEG82_24190</name>
</gene>
<keyword evidence="4" id="KW-1185">Reference proteome</keyword>
<protein>
    <submittedName>
        <fullName evidence="3">Uncharacterized protein</fullName>
    </submittedName>
</protein>
<name>A0ABT3YML3_9HYPH</name>
<feature type="transmembrane region" description="Helical" evidence="2">
    <location>
        <begin position="36"/>
        <end position="58"/>
    </location>
</feature>
<dbReference type="Proteomes" id="UP001081283">
    <property type="component" value="Unassembled WGS sequence"/>
</dbReference>
<proteinExistence type="predicted"/>
<organism evidence="3 4">
    <name type="scientific">Hoeflea ulvae</name>
    <dbReference type="NCBI Taxonomy" id="2983764"/>
    <lineage>
        <taxon>Bacteria</taxon>
        <taxon>Pseudomonadati</taxon>
        <taxon>Pseudomonadota</taxon>
        <taxon>Alphaproteobacteria</taxon>
        <taxon>Hyphomicrobiales</taxon>
        <taxon>Rhizobiaceae</taxon>
        <taxon>Hoeflea</taxon>
    </lineage>
</organism>
<dbReference type="RefSeq" id="WP_267615166.1">
    <property type="nucleotide sequence ID" value="NZ_JAOVZQ010000002.1"/>
</dbReference>
<evidence type="ECO:0000313" key="4">
    <source>
        <dbReference type="Proteomes" id="UP001081283"/>
    </source>
</evidence>
<evidence type="ECO:0000313" key="3">
    <source>
        <dbReference type="EMBL" id="MCY0097077.1"/>
    </source>
</evidence>
<reference evidence="3" key="1">
    <citation type="submission" date="2022-10" db="EMBL/GenBank/DDBJ databases">
        <title>Hoeflea sp. J2-29, isolated from marine algae.</title>
        <authorList>
            <person name="Kristyanto S."/>
            <person name="Kim J.M."/>
            <person name="Jeon C.O."/>
        </authorList>
    </citation>
    <scope>NUCLEOTIDE SEQUENCE</scope>
    <source>
        <strain evidence="3">J2-29</strain>
    </source>
</reference>
<sequence length="165" mass="17977">MIGSRDEQGAFVMYQDWVERGEALIFRLKDYDFRGLWLQISAEPAYLAAAVVAILAVFVLSRSLLLAIAIACIAPILLSAFIGVAVPQEATIGLSGVASLAILVGGWSCRRRYRREVARCQAAVEDRALVQEKLDDEIRWRMAAEATTPKAAGDALPEGASPNRE</sequence>
<feature type="transmembrane region" description="Helical" evidence="2">
    <location>
        <begin position="65"/>
        <end position="86"/>
    </location>
</feature>
<accession>A0ABT3YML3</accession>
<evidence type="ECO:0000256" key="2">
    <source>
        <dbReference type="SAM" id="Phobius"/>
    </source>
</evidence>
<feature type="region of interest" description="Disordered" evidence="1">
    <location>
        <begin position="146"/>
        <end position="165"/>
    </location>
</feature>
<keyword evidence="2" id="KW-1133">Transmembrane helix</keyword>
<feature type="transmembrane region" description="Helical" evidence="2">
    <location>
        <begin position="92"/>
        <end position="109"/>
    </location>
</feature>
<evidence type="ECO:0000256" key="1">
    <source>
        <dbReference type="SAM" id="MobiDB-lite"/>
    </source>
</evidence>
<keyword evidence="2" id="KW-0472">Membrane</keyword>